<keyword evidence="7" id="KW-1015">Disulfide bond</keyword>
<dbReference type="GO" id="GO:0006622">
    <property type="term" value="P:protein targeting to lysosome"/>
    <property type="evidence" value="ECO:0007669"/>
    <property type="project" value="InterPro"/>
</dbReference>
<keyword evidence="5 10" id="KW-1133">Transmembrane helix</keyword>
<evidence type="ECO:0000256" key="6">
    <source>
        <dbReference type="ARBA" id="ARBA00023136"/>
    </source>
</evidence>
<dbReference type="InterPro" id="IPR009011">
    <property type="entry name" value="Man6P_isomerase_rcpt-bd_dom_sf"/>
</dbReference>
<dbReference type="PANTHER" id="PTHR15071">
    <property type="entry name" value="MANNOSE-6-PHOSPHATE RECEPTOR FAMILY MEMBER"/>
    <property type="match status" value="1"/>
</dbReference>
<evidence type="ECO:0000256" key="3">
    <source>
        <dbReference type="ARBA" id="ARBA00022692"/>
    </source>
</evidence>
<organism evidence="13 14">
    <name type="scientific">Holothuria leucospilota</name>
    <name type="common">Black long sea cucumber</name>
    <name type="synonym">Mertensiothuria leucospilota</name>
    <dbReference type="NCBI Taxonomy" id="206669"/>
    <lineage>
        <taxon>Eukaryota</taxon>
        <taxon>Metazoa</taxon>
        <taxon>Echinodermata</taxon>
        <taxon>Eleutherozoa</taxon>
        <taxon>Echinozoa</taxon>
        <taxon>Holothuroidea</taxon>
        <taxon>Aspidochirotacea</taxon>
        <taxon>Aspidochirotida</taxon>
        <taxon>Holothuriidae</taxon>
        <taxon>Holothuria</taxon>
    </lineage>
</organism>
<feature type="compositionally biased region" description="Acidic residues" evidence="9">
    <location>
        <begin position="247"/>
        <end position="256"/>
    </location>
</feature>
<evidence type="ECO:0000313" key="14">
    <source>
        <dbReference type="Proteomes" id="UP001152320"/>
    </source>
</evidence>
<evidence type="ECO:0000256" key="10">
    <source>
        <dbReference type="SAM" id="Phobius"/>
    </source>
</evidence>
<protein>
    <submittedName>
        <fullName evidence="13">Cation-dependent mannose-6-phosphate receptor</fullName>
    </submittedName>
</protein>
<evidence type="ECO:0000313" key="13">
    <source>
        <dbReference type="EMBL" id="KAJ8021832.1"/>
    </source>
</evidence>
<dbReference type="PRINTS" id="PR00715">
    <property type="entry name" value="MAN6PRECEPTR"/>
</dbReference>
<proteinExistence type="predicted"/>
<keyword evidence="2" id="KW-0813">Transport</keyword>
<dbReference type="GO" id="GO:0005768">
    <property type="term" value="C:endosome"/>
    <property type="evidence" value="ECO:0007669"/>
    <property type="project" value="InterPro"/>
</dbReference>
<gene>
    <name evidence="13" type="ORF">HOLleu_39138</name>
</gene>
<feature type="chain" id="PRO_5040492660" evidence="11">
    <location>
        <begin position="25"/>
        <end position="263"/>
    </location>
</feature>
<dbReference type="GO" id="GO:0019904">
    <property type="term" value="F:protein domain specific binding"/>
    <property type="evidence" value="ECO:0007669"/>
    <property type="project" value="InterPro"/>
</dbReference>
<feature type="signal peptide" evidence="11">
    <location>
        <begin position="1"/>
        <end position="24"/>
    </location>
</feature>
<dbReference type="Gene3D" id="2.70.130.10">
    <property type="entry name" value="Mannose-6-phosphate receptor binding domain"/>
    <property type="match status" value="1"/>
</dbReference>
<dbReference type="Proteomes" id="UP001152320">
    <property type="component" value="Chromosome 21"/>
</dbReference>
<keyword evidence="4 11" id="KW-0732">Signal</keyword>
<feature type="domain" description="MRH" evidence="12">
    <location>
        <begin position="29"/>
        <end position="164"/>
    </location>
</feature>
<keyword evidence="6 10" id="KW-0472">Membrane</keyword>
<dbReference type="EMBL" id="JAIZAY010000021">
    <property type="protein sequence ID" value="KAJ8021832.1"/>
    <property type="molecule type" value="Genomic_DNA"/>
</dbReference>
<evidence type="ECO:0000256" key="1">
    <source>
        <dbReference type="ARBA" id="ARBA00004308"/>
    </source>
</evidence>
<dbReference type="OrthoDB" id="29460at2759"/>
<dbReference type="InterPro" id="IPR028927">
    <property type="entry name" value="Man-6-P_rcpt"/>
</dbReference>
<sequence>MNLLPFQQFLILVSSSWLLEHVCCDCIADSESEKETLKVLEPLTDIITVKDDKGNYSYRIGFCVDVNGYDAGVEQTGPDGTSHVVGKITQTDIKQGTNWIILTYKDGEMYHSHCSGESRQAHIVISCNQDSVEPKHARVIEENTNKSGDCYYLFEVESRIACSRQKSSSISIGWLLVIIVLVVAATYLVVGFLYQRFVQQAKGREQIPNLEFWTKFGNLAADGCDFMCRCKRTEEARSYKGLGDDQLGMDEDEERDENILPMY</sequence>
<dbReference type="GO" id="GO:0005802">
    <property type="term" value="C:trans-Golgi network"/>
    <property type="evidence" value="ECO:0007669"/>
    <property type="project" value="TreeGrafter"/>
</dbReference>
<evidence type="ECO:0000256" key="2">
    <source>
        <dbReference type="ARBA" id="ARBA00022448"/>
    </source>
</evidence>
<dbReference type="PROSITE" id="PS51914">
    <property type="entry name" value="MRH"/>
    <property type="match status" value="1"/>
</dbReference>
<keyword evidence="14" id="KW-1185">Reference proteome</keyword>
<accession>A0A9Q0YFL3</accession>
<comment type="subcellular location">
    <subcellularLocation>
        <location evidence="1">Endomembrane system</location>
    </subcellularLocation>
</comment>
<evidence type="ECO:0000259" key="12">
    <source>
        <dbReference type="PROSITE" id="PS51914"/>
    </source>
</evidence>
<dbReference type="InterPro" id="IPR000296">
    <property type="entry name" value="Man-6-P_rcpt_cation_dep"/>
</dbReference>
<evidence type="ECO:0000256" key="8">
    <source>
        <dbReference type="ARBA" id="ARBA00023180"/>
    </source>
</evidence>
<comment type="caution">
    <text evidence="13">The sequence shown here is derived from an EMBL/GenBank/DDBJ whole genome shotgun (WGS) entry which is preliminary data.</text>
</comment>
<evidence type="ECO:0000256" key="11">
    <source>
        <dbReference type="SAM" id="SignalP"/>
    </source>
</evidence>
<dbReference type="AlphaFoldDB" id="A0A9Q0YFL3"/>
<dbReference type="PANTHER" id="PTHR15071:SF29">
    <property type="entry name" value="CATION-DEPENDENT MANNOSE-6-PHOSPHATE RECEPTOR"/>
    <property type="match status" value="1"/>
</dbReference>
<evidence type="ECO:0000256" key="9">
    <source>
        <dbReference type="SAM" id="MobiDB-lite"/>
    </source>
</evidence>
<feature type="region of interest" description="Disordered" evidence="9">
    <location>
        <begin position="243"/>
        <end position="263"/>
    </location>
</feature>
<keyword evidence="3 10" id="KW-0812">Transmembrane</keyword>
<feature type="transmembrane region" description="Helical" evidence="10">
    <location>
        <begin position="172"/>
        <end position="194"/>
    </location>
</feature>
<evidence type="ECO:0000256" key="4">
    <source>
        <dbReference type="ARBA" id="ARBA00022729"/>
    </source>
</evidence>
<dbReference type="InterPro" id="IPR044865">
    <property type="entry name" value="MRH_dom"/>
</dbReference>
<evidence type="ECO:0000256" key="5">
    <source>
        <dbReference type="ARBA" id="ARBA00022989"/>
    </source>
</evidence>
<evidence type="ECO:0000256" key="7">
    <source>
        <dbReference type="ARBA" id="ARBA00023157"/>
    </source>
</evidence>
<keyword evidence="13" id="KW-0675">Receptor</keyword>
<dbReference type="SUPFAM" id="SSF50911">
    <property type="entry name" value="Mannose 6-phosphate receptor domain"/>
    <property type="match status" value="1"/>
</dbReference>
<dbReference type="Pfam" id="PF02157">
    <property type="entry name" value="Man-6-P_recep"/>
    <property type="match status" value="1"/>
</dbReference>
<reference evidence="13" key="1">
    <citation type="submission" date="2021-10" db="EMBL/GenBank/DDBJ databases">
        <title>Tropical sea cucumber genome reveals ecological adaptation and Cuvierian tubules defense mechanism.</title>
        <authorList>
            <person name="Chen T."/>
        </authorList>
    </citation>
    <scope>NUCLEOTIDE SEQUENCE</scope>
    <source>
        <strain evidence="13">Nanhai2018</strain>
        <tissue evidence="13">Muscle</tissue>
    </source>
</reference>
<name>A0A9Q0YFL3_HOLLE</name>
<keyword evidence="8" id="KW-0325">Glycoprotein</keyword>